<evidence type="ECO:0008006" key="3">
    <source>
        <dbReference type="Google" id="ProtNLM"/>
    </source>
</evidence>
<evidence type="ECO:0000313" key="1">
    <source>
        <dbReference type="EMBL" id="MCC9073528.1"/>
    </source>
</evidence>
<protein>
    <recommendedName>
        <fullName evidence="3">Helix-turn-helix</fullName>
    </recommendedName>
</protein>
<proteinExistence type="predicted"/>
<name>A0ABS8MXZ0_9FLAO</name>
<dbReference type="Proteomes" id="UP001430919">
    <property type="component" value="Unassembled WGS sequence"/>
</dbReference>
<gene>
    <name evidence="1" type="ORF">LNQ49_18280</name>
</gene>
<evidence type="ECO:0000313" key="2">
    <source>
        <dbReference type="Proteomes" id="UP001430919"/>
    </source>
</evidence>
<dbReference type="EMBL" id="JAJJMO010000001">
    <property type="protein sequence ID" value="MCC9073528.1"/>
    <property type="molecule type" value="Genomic_DNA"/>
</dbReference>
<organism evidence="1 2">
    <name type="scientific">Flavobacterium pisciphilum</name>
    <dbReference type="NCBI Taxonomy" id="2893755"/>
    <lineage>
        <taxon>Bacteria</taxon>
        <taxon>Pseudomonadati</taxon>
        <taxon>Bacteroidota</taxon>
        <taxon>Flavobacteriia</taxon>
        <taxon>Flavobacteriales</taxon>
        <taxon>Flavobacteriaceae</taxon>
        <taxon>Flavobacterium</taxon>
    </lineage>
</organism>
<comment type="caution">
    <text evidence="1">The sequence shown here is derived from an EMBL/GenBank/DDBJ whole genome shotgun (WGS) entry which is preliminary data.</text>
</comment>
<dbReference type="RefSeq" id="WP_229990447.1">
    <property type="nucleotide sequence ID" value="NZ_JAJJMO010000001.1"/>
</dbReference>
<sequence>MVNKKPSNTTSNSDALMYMNLCNYITKKWFPKKLDPASQKVSMTNYANQCDLATSTITKIANAPEGYIPPLKTIIKICRKEETSLSQLFSDFEKEYGIKY</sequence>
<keyword evidence="2" id="KW-1185">Reference proteome</keyword>
<accession>A0ABS8MXZ0</accession>
<reference evidence="1" key="1">
    <citation type="submission" date="2021-11" db="EMBL/GenBank/DDBJ databases">
        <title>Description of novel Flavobacterium species.</title>
        <authorList>
            <person name="Saticioglu I.B."/>
            <person name="Ay H."/>
            <person name="Altun S."/>
            <person name="Duman M."/>
        </authorList>
    </citation>
    <scope>NUCLEOTIDE SEQUENCE</scope>
    <source>
        <strain evidence="1">F-65</strain>
    </source>
</reference>